<dbReference type="PANTHER" id="PTHR12131">
    <property type="entry name" value="ATP-DEPENDENT RNA AND DNA HELICASE"/>
    <property type="match status" value="1"/>
</dbReference>
<gene>
    <name evidence="6" type="ORF">METZ01_LOCUS483067</name>
</gene>
<dbReference type="GO" id="GO:0016787">
    <property type="term" value="F:hydrolase activity"/>
    <property type="evidence" value="ECO:0007669"/>
    <property type="project" value="UniProtKB-KW"/>
</dbReference>
<dbReference type="InterPro" id="IPR011545">
    <property type="entry name" value="DEAD/DEAH_box_helicase_dom"/>
</dbReference>
<evidence type="ECO:0000256" key="1">
    <source>
        <dbReference type="ARBA" id="ARBA00022741"/>
    </source>
</evidence>
<accession>A0A383CDR6</accession>
<dbReference type="Pfam" id="PF00270">
    <property type="entry name" value="DEAD"/>
    <property type="match status" value="1"/>
</dbReference>
<dbReference type="EMBL" id="UINC01207912">
    <property type="protein sequence ID" value="SVE30213.1"/>
    <property type="molecule type" value="Genomic_DNA"/>
</dbReference>
<proteinExistence type="predicted"/>
<dbReference type="SUPFAM" id="SSF52540">
    <property type="entry name" value="P-loop containing nucleoside triphosphate hydrolases"/>
    <property type="match status" value="1"/>
</dbReference>
<evidence type="ECO:0000256" key="2">
    <source>
        <dbReference type="ARBA" id="ARBA00022801"/>
    </source>
</evidence>
<name>A0A383CDR6_9ZZZZ</name>
<dbReference type="AlphaFoldDB" id="A0A383CDR6"/>
<sequence length="138" mass="14960">MTEPSPQGSAPIFLRFIPESPDSDELLFAFMEAVAELGFELYPAQEEAIVEVFSQHHVILNTPTGSGKSLVALAQHFLALATGKKSYYTSPIKALASEKFFQLCKFFGPENVGLATGDSTVNRDAPMICCTAEILSNI</sequence>
<dbReference type="Gene3D" id="3.40.50.300">
    <property type="entry name" value="P-loop containing nucleotide triphosphate hydrolases"/>
    <property type="match status" value="1"/>
</dbReference>
<dbReference type="GO" id="GO:0003676">
    <property type="term" value="F:nucleic acid binding"/>
    <property type="evidence" value="ECO:0007669"/>
    <property type="project" value="InterPro"/>
</dbReference>
<protein>
    <recommendedName>
        <fullName evidence="5">DEAD/DEAH-box helicase domain-containing protein</fullName>
    </recommendedName>
</protein>
<evidence type="ECO:0000256" key="3">
    <source>
        <dbReference type="ARBA" id="ARBA00022806"/>
    </source>
</evidence>
<feature type="non-terminal residue" evidence="6">
    <location>
        <position position="138"/>
    </location>
</feature>
<keyword evidence="1" id="KW-0547">Nucleotide-binding</keyword>
<dbReference type="GO" id="GO:0005524">
    <property type="term" value="F:ATP binding"/>
    <property type="evidence" value="ECO:0007669"/>
    <property type="project" value="UniProtKB-KW"/>
</dbReference>
<dbReference type="InterPro" id="IPR027417">
    <property type="entry name" value="P-loop_NTPase"/>
</dbReference>
<feature type="domain" description="DEAD/DEAH-box helicase" evidence="5">
    <location>
        <begin position="42"/>
        <end position="124"/>
    </location>
</feature>
<dbReference type="PANTHER" id="PTHR12131:SF1">
    <property type="entry name" value="ATP-DEPENDENT RNA HELICASE SUPV3L1, MITOCHONDRIAL-RELATED"/>
    <property type="match status" value="1"/>
</dbReference>
<organism evidence="6">
    <name type="scientific">marine metagenome</name>
    <dbReference type="NCBI Taxonomy" id="408172"/>
    <lineage>
        <taxon>unclassified sequences</taxon>
        <taxon>metagenomes</taxon>
        <taxon>ecological metagenomes</taxon>
    </lineage>
</organism>
<keyword evidence="4" id="KW-0067">ATP-binding</keyword>
<keyword evidence="2" id="KW-0378">Hydrolase</keyword>
<dbReference type="GO" id="GO:0004386">
    <property type="term" value="F:helicase activity"/>
    <property type="evidence" value="ECO:0007669"/>
    <property type="project" value="UniProtKB-KW"/>
</dbReference>
<keyword evidence="3" id="KW-0347">Helicase</keyword>
<dbReference type="InterPro" id="IPR050699">
    <property type="entry name" value="RNA-DNA_Helicase"/>
</dbReference>
<evidence type="ECO:0000256" key="4">
    <source>
        <dbReference type="ARBA" id="ARBA00022840"/>
    </source>
</evidence>
<reference evidence="6" key="1">
    <citation type="submission" date="2018-05" db="EMBL/GenBank/DDBJ databases">
        <authorList>
            <person name="Lanie J.A."/>
            <person name="Ng W.-L."/>
            <person name="Kazmierczak K.M."/>
            <person name="Andrzejewski T.M."/>
            <person name="Davidsen T.M."/>
            <person name="Wayne K.J."/>
            <person name="Tettelin H."/>
            <person name="Glass J.I."/>
            <person name="Rusch D."/>
            <person name="Podicherti R."/>
            <person name="Tsui H.-C.T."/>
            <person name="Winkler M.E."/>
        </authorList>
    </citation>
    <scope>NUCLEOTIDE SEQUENCE</scope>
</reference>
<evidence type="ECO:0000313" key="6">
    <source>
        <dbReference type="EMBL" id="SVE30213.1"/>
    </source>
</evidence>
<evidence type="ECO:0000259" key="5">
    <source>
        <dbReference type="Pfam" id="PF00270"/>
    </source>
</evidence>